<feature type="non-terminal residue" evidence="1">
    <location>
        <position position="1"/>
    </location>
</feature>
<proteinExistence type="predicted"/>
<organism evidence="1 2">
    <name type="scientific">Nicotiana attenuata</name>
    <name type="common">Coyote tobacco</name>
    <dbReference type="NCBI Taxonomy" id="49451"/>
    <lineage>
        <taxon>Eukaryota</taxon>
        <taxon>Viridiplantae</taxon>
        <taxon>Streptophyta</taxon>
        <taxon>Embryophyta</taxon>
        <taxon>Tracheophyta</taxon>
        <taxon>Spermatophyta</taxon>
        <taxon>Magnoliopsida</taxon>
        <taxon>eudicotyledons</taxon>
        <taxon>Gunneridae</taxon>
        <taxon>Pentapetalae</taxon>
        <taxon>asterids</taxon>
        <taxon>lamiids</taxon>
        <taxon>Solanales</taxon>
        <taxon>Solanaceae</taxon>
        <taxon>Nicotianoideae</taxon>
        <taxon>Nicotianeae</taxon>
        <taxon>Nicotiana</taxon>
    </lineage>
</organism>
<gene>
    <name evidence="1" type="ORF">A4A49_58182</name>
</gene>
<feature type="non-terminal residue" evidence="1">
    <location>
        <position position="85"/>
    </location>
</feature>
<dbReference type="STRING" id="49451.A0A1J6IW38"/>
<protein>
    <recommendedName>
        <fullName evidence="3">Retrovirus-related pol polyprotein from transposon tnt 1-94</fullName>
    </recommendedName>
</protein>
<accession>A0A1J6IW38</accession>
<dbReference type="EMBL" id="MJEQ01022438">
    <property type="protein sequence ID" value="OIT08998.1"/>
    <property type="molecule type" value="Genomic_DNA"/>
</dbReference>
<dbReference type="AlphaFoldDB" id="A0A1J6IW38"/>
<evidence type="ECO:0008006" key="3">
    <source>
        <dbReference type="Google" id="ProtNLM"/>
    </source>
</evidence>
<reference evidence="1" key="1">
    <citation type="submission" date="2016-11" db="EMBL/GenBank/DDBJ databases">
        <title>The genome of Nicotiana attenuata.</title>
        <authorList>
            <person name="Xu S."/>
            <person name="Brockmoeller T."/>
            <person name="Gaquerel E."/>
            <person name="Navarro A."/>
            <person name="Kuhl H."/>
            <person name="Gase K."/>
            <person name="Ling Z."/>
            <person name="Zhou W."/>
            <person name="Kreitzer C."/>
            <person name="Stanke M."/>
            <person name="Tang H."/>
            <person name="Lyons E."/>
            <person name="Pandey P."/>
            <person name="Pandey S.P."/>
            <person name="Timmermann B."/>
            <person name="Baldwin I.T."/>
        </authorList>
    </citation>
    <scope>NUCLEOTIDE SEQUENCE [LARGE SCALE GENOMIC DNA]</scope>
    <source>
        <strain evidence="1">UT</strain>
    </source>
</reference>
<dbReference type="SMR" id="A0A1J6IW38"/>
<keyword evidence="2" id="KW-1185">Reference proteome</keyword>
<comment type="caution">
    <text evidence="1">The sequence shown here is derived from an EMBL/GenBank/DDBJ whole genome shotgun (WGS) entry which is preliminary data.</text>
</comment>
<sequence length="85" mass="9536">KFLTELGVVPSIEGAVPLLCDNTGAIAQAKEPRSHQKSKHVLRRYHLIREIIERGDVEIQKVDGKENAADPFTKALGAKEFYKHK</sequence>
<dbReference type="Gramene" id="OIT08998">
    <property type="protein sequence ID" value="OIT08998"/>
    <property type="gene ID" value="A4A49_58182"/>
</dbReference>
<dbReference type="Proteomes" id="UP000187609">
    <property type="component" value="Unassembled WGS sequence"/>
</dbReference>
<evidence type="ECO:0000313" key="1">
    <source>
        <dbReference type="EMBL" id="OIT08998.1"/>
    </source>
</evidence>
<evidence type="ECO:0000313" key="2">
    <source>
        <dbReference type="Proteomes" id="UP000187609"/>
    </source>
</evidence>
<name>A0A1J6IW38_NICAT</name>
<dbReference type="CDD" id="cd09272">
    <property type="entry name" value="RNase_HI_RT_Ty1"/>
    <property type="match status" value="1"/>
</dbReference>